<proteinExistence type="inferred from homology"/>
<protein>
    <recommendedName>
        <fullName evidence="3">Acetoin utilization protein AcuC</fullName>
    </recommendedName>
</protein>
<evidence type="ECO:0000256" key="1">
    <source>
        <dbReference type="ARBA" id="ARBA00005101"/>
    </source>
</evidence>
<dbReference type="InterPro" id="IPR000286">
    <property type="entry name" value="HDACs"/>
</dbReference>
<evidence type="ECO:0000313" key="6">
    <source>
        <dbReference type="EMBL" id="RDH88797.1"/>
    </source>
</evidence>
<accession>A0A370DVS7</accession>
<comment type="caution">
    <text evidence="6">The sequence shown here is derived from an EMBL/GenBank/DDBJ whole genome shotgun (WGS) entry which is preliminary data.</text>
</comment>
<dbReference type="PANTHER" id="PTHR10625">
    <property type="entry name" value="HISTONE DEACETYLASE HDAC1-RELATED"/>
    <property type="match status" value="1"/>
</dbReference>
<evidence type="ECO:0000259" key="5">
    <source>
        <dbReference type="Pfam" id="PF00850"/>
    </source>
</evidence>
<dbReference type="PRINTS" id="PR01270">
    <property type="entry name" value="HDASUPER"/>
</dbReference>
<reference evidence="6 7" key="1">
    <citation type="journal article" date="2018" name="ISME J.">
        <title>Endosymbiont genomes yield clues of tubeworm success.</title>
        <authorList>
            <person name="Li Y."/>
            <person name="Liles M.R."/>
            <person name="Halanych K.M."/>
        </authorList>
    </citation>
    <scope>NUCLEOTIDE SEQUENCE [LARGE SCALE GENOMIC DNA]</scope>
    <source>
        <strain evidence="6">A1422</strain>
    </source>
</reference>
<dbReference type="UniPathway" id="UPA00040"/>
<dbReference type="EMBL" id="QFXD01000244">
    <property type="protein sequence ID" value="RDH88797.1"/>
    <property type="molecule type" value="Genomic_DNA"/>
</dbReference>
<evidence type="ECO:0000256" key="4">
    <source>
        <dbReference type="ARBA" id="ARBA00022627"/>
    </source>
</evidence>
<dbReference type="InterPro" id="IPR023801">
    <property type="entry name" value="His_deacetylse_dom"/>
</dbReference>
<evidence type="ECO:0000256" key="3">
    <source>
        <dbReference type="ARBA" id="ARBA00020218"/>
    </source>
</evidence>
<keyword evidence="4" id="KW-0006">Acetoin catabolism</keyword>
<comment type="similarity">
    <text evidence="2">Belongs to the histone deacetylase family.</text>
</comment>
<dbReference type="SUPFAM" id="SSF52768">
    <property type="entry name" value="Arginase/deacetylase"/>
    <property type="match status" value="1"/>
</dbReference>
<dbReference type="InterPro" id="IPR037138">
    <property type="entry name" value="His_deacetylse_dom_sf"/>
</dbReference>
<comment type="pathway">
    <text evidence="1">Ketone degradation; acetoin degradation.</text>
</comment>
<sequence length="315" mass="34159">MSDTVIYAGGQLGEYNFGADHPFGPSRHDAFFDEFRRRKLEARCDVAAPVLADREAIARFHTSDYIDRVERASVDGQGLLDAGDTPAFPGVMEASARVVGTVLKAVDDIVTGNCDRAFVPIAGLHHARRDSAAGFCVFNDCGVAIETLRRVHGIRRVAYVDIDAHHGDGVFYAFEDDQDLIFVDLHEDGRYLYPGTGSVTETGRGEAKGTKLNVPLPPKADDAVFFKAWEVAESFIDRAQPDFILFQCGADSLAGDPITHLKYSSAAHRHAASRLSSMAQRHCDGRLLALGGGGYNLQNLAVAWCAVVEAFIEAA</sequence>
<dbReference type="GO" id="GO:0040029">
    <property type="term" value="P:epigenetic regulation of gene expression"/>
    <property type="evidence" value="ECO:0007669"/>
    <property type="project" value="TreeGrafter"/>
</dbReference>
<dbReference type="Gene3D" id="3.40.800.20">
    <property type="entry name" value="Histone deacetylase domain"/>
    <property type="match status" value="1"/>
</dbReference>
<dbReference type="InterPro" id="IPR023696">
    <property type="entry name" value="Ureohydrolase_dom_sf"/>
</dbReference>
<dbReference type="GO" id="GO:0045150">
    <property type="term" value="P:acetoin catabolic process"/>
    <property type="evidence" value="ECO:0007669"/>
    <property type="project" value="UniProtKB-UniPathway"/>
</dbReference>
<dbReference type="Pfam" id="PF00850">
    <property type="entry name" value="Hist_deacetyl"/>
    <property type="match status" value="1"/>
</dbReference>
<evidence type="ECO:0000313" key="7">
    <source>
        <dbReference type="Proteomes" id="UP000255508"/>
    </source>
</evidence>
<dbReference type="PANTHER" id="PTHR10625:SF10">
    <property type="entry name" value="HISTONE DEACETYLASE HDAC1"/>
    <property type="match status" value="1"/>
</dbReference>
<dbReference type="CDD" id="cd09994">
    <property type="entry name" value="HDAC_AcuC_like"/>
    <property type="match status" value="1"/>
</dbReference>
<dbReference type="InterPro" id="IPR003085">
    <property type="entry name" value="AcuC"/>
</dbReference>
<dbReference type="Proteomes" id="UP000255508">
    <property type="component" value="Unassembled WGS sequence"/>
</dbReference>
<name>A0A370DVS7_9GAMM</name>
<organism evidence="6 7">
    <name type="scientific">endosymbiont of Lamellibrachia luymesi</name>
    <dbReference type="NCBI Taxonomy" id="2200907"/>
    <lineage>
        <taxon>Bacteria</taxon>
        <taxon>Pseudomonadati</taxon>
        <taxon>Pseudomonadota</taxon>
        <taxon>Gammaproteobacteria</taxon>
        <taxon>sulfur-oxidizing symbionts</taxon>
    </lineage>
</organism>
<dbReference type="AlphaFoldDB" id="A0A370DVS7"/>
<dbReference type="GO" id="GO:0004407">
    <property type="term" value="F:histone deacetylase activity"/>
    <property type="evidence" value="ECO:0007669"/>
    <property type="project" value="TreeGrafter"/>
</dbReference>
<feature type="domain" description="Histone deacetylase" evidence="5">
    <location>
        <begin position="21"/>
        <end position="310"/>
    </location>
</feature>
<evidence type="ECO:0000256" key="2">
    <source>
        <dbReference type="ARBA" id="ARBA00005947"/>
    </source>
</evidence>
<gene>
    <name evidence="6" type="ORF">DIZ79_14295</name>
</gene>